<dbReference type="PATRIC" id="fig|1200793.3.peg.178"/>
<organism evidence="3 4">
    <name type="scientific">Streptococcus salivarius K12</name>
    <dbReference type="NCBI Taxonomy" id="1200793"/>
    <lineage>
        <taxon>Bacteria</taxon>
        <taxon>Bacillati</taxon>
        <taxon>Bacillota</taxon>
        <taxon>Bacilli</taxon>
        <taxon>Lactobacillales</taxon>
        <taxon>Streptococcaceae</taxon>
        <taxon>Streptococcus</taxon>
    </lineage>
</organism>
<dbReference type="AlphaFoldDB" id="J7SI68"/>
<protein>
    <submittedName>
        <fullName evidence="3">Transcriptional regulator, MutR family</fullName>
    </submittedName>
</protein>
<keyword evidence="1" id="KW-1133">Transmembrane helix</keyword>
<proteinExistence type="predicted"/>
<dbReference type="GO" id="GO:0003677">
    <property type="term" value="F:DNA binding"/>
    <property type="evidence" value="ECO:0007669"/>
    <property type="project" value="InterPro"/>
</dbReference>
<evidence type="ECO:0000256" key="1">
    <source>
        <dbReference type="SAM" id="Phobius"/>
    </source>
</evidence>
<dbReference type="Gene3D" id="1.25.40.10">
    <property type="entry name" value="Tetratricopeptide repeat domain"/>
    <property type="match status" value="1"/>
</dbReference>
<dbReference type="PROSITE" id="PS50943">
    <property type="entry name" value="HTH_CROC1"/>
    <property type="match status" value="1"/>
</dbReference>
<dbReference type="EMBL" id="ALIF01000001">
    <property type="protein sequence ID" value="EJO16277.1"/>
    <property type="molecule type" value="Genomic_DNA"/>
</dbReference>
<dbReference type="InterPro" id="IPR010057">
    <property type="entry name" value="Transcription_activator_Rgg_C"/>
</dbReference>
<feature type="transmembrane region" description="Helical" evidence="1">
    <location>
        <begin position="6"/>
        <end position="26"/>
    </location>
</feature>
<comment type="caution">
    <text evidence="3">The sequence shown here is derived from an EMBL/GenBank/DDBJ whole genome shotgun (WGS) entry which is preliminary data.</text>
</comment>
<gene>
    <name evidence="3" type="ORF">RSSL_00371</name>
</gene>
<keyword evidence="1" id="KW-0812">Transmembrane</keyword>
<dbReference type="Pfam" id="PF21259">
    <property type="entry name" value="Rgg_C"/>
    <property type="match status" value="1"/>
</dbReference>
<dbReference type="PANTHER" id="PTHR37038:SF12">
    <property type="entry name" value="TRANSCRIPTIONAL REGULATOR"/>
    <property type="match status" value="1"/>
</dbReference>
<dbReference type="CDD" id="cd00093">
    <property type="entry name" value="HTH_XRE"/>
    <property type="match status" value="1"/>
</dbReference>
<name>J7SI68_STRSL</name>
<dbReference type="PANTHER" id="PTHR37038">
    <property type="entry name" value="TRANSCRIPTIONAL REGULATOR-RELATED"/>
    <property type="match status" value="1"/>
</dbReference>
<dbReference type="Pfam" id="PF01381">
    <property type="entry name" value="HTH_3"/>
    <property type="match status" value="1"/>
</dbReference>
<dbReference type="InterPro" id="IPR011990">
    <property type="entry name" value="TPR-like_helical_dom_sf"/>
</dbReference>
<accession>J7SI68</accession>
<dbReference type="SUPFAM" id="SSF47413">
    <property type="entry name" value="lambda repressor-like DNA-binding domains"/>
    <property type="match status" value="1"/>
</dbReference>
<dbReference type="Proteomes" id="UP000006983">
    <property type="component" value="Unassembled WGS sequence"/>
</dbReference>
<feature type="domain" description="HTH cro/C1-type" evidence="2">
    <location>
        <begin position="32"/>
        <end position="85"/>
    </location>
</feature>
<keyword evidence="4" id="KW-1185">Reference proteome</keyword>
<dbReference type="InterPro" id="IPR001387">
    <property type="entry name" value="Cro/C1-type_HTH"/>
</dbReference>
<evidence type="ECO:0000313" key="3">
    <source>
        <dbReference type="EMBL" id="EJO16277.1"/>
    </source>
</evidence>
<dbReference type="InterPro" id="IPR010982">
    <property type="entry name" value="Lambda_DNA-bd_dom_sf"/>
</dbReference>
<dbReference type="InterPro" id="IPR053163">
    <property type="entry name" value="HTH-type_regulator_Rgg"/>
</dbReference>
<evidence type="ECO:0000313" key="4">
    <source>
        <dbReference type="Proteomes" id="UP000006983"/>
    </source>
</evidence>
<dbReference type="SMART" id="SM00530">
    <property type="entry name" value="HTH_XRE"/>
    <property type="match status" value="1"/>
</dbReference>
<evidence type="ECO:0000259" key="2">
    <source>
        <dbReference type="PROSITE" id="PS50943"/>
    </source>
</evidence>
<keyword evidence="1" id="KW-0472">Membrane</keyword>
<dbReference type="NCBIfam" id="TIGR01716">
    <property type="entry name" value="RGG_Cterm"/>
    <property type="match status" value="1"/>
</dbReference>
<sequence length="311" mass="35831">MWLFNLEMIVVIISSSIGGWIMIGPVEMGALLKKIRLSKNLTLKELASDYLSVSFLSKFERGESDISLSRFFLLLDKLDVSIEEFYGILSQDNPTHTEKLLESASRAYYQNDILLLQKYAGEERHKFELTQDKSFLYNSIMLESFLVSVSNKEVDENKVRELTDYLFSIEQWGKRELIILGNSMSFISTQTLNVLTKEVVYRTSLFGKSDSNQRIRLSLLINAAYEFLRRDELDSAKYYLDLVNDIGIPEVLLYERHELIFVMGTYLIKSGEVTEGRKLIEGCLETLRTLGAENLLLTKESEYQELLNSTI</sequence>
<reference evidence="3 4" key="1">
    <citation type="journal article" date="2012" name="J. Bacteriol.">
        <title>Genome Sequence of the Lantibiotic Bacteriocin Producer Streptococcus salivarius Strain K12.</title>
        <authorList>
            <person name="Barretto C."/>
            <person name="Alvarez-Martin P."/>
            <person name="Foata F."/>
            <person name="Renault P."/>
            <person name="Berger B."/>
        </authorList>
    </citation>
    <scope>NUCLEOTIDE SEQUENCE [LARGE SCALE GENOMIC DNA]</scope>
    <source>
        <strain evidence="3 4">K12</strain>
    </source>
</reference>